<accession>G4A6W6</accession>
<protein>
    <submittedName>
        <fullName evidence="6">Glycosyl transferase family</fullName>
    </submittedName>
</protein>
<gene>
    <name evidence="6" type="ORF">SC1083_0556</name>
</gene>
<evidence type="ECO:0000256" key="3">
    <source>
        <dbReference type="ARBA" id="ARBA00022679"/>
    </source>
</evidence>
<evidence type="ECO:0000256" key="1">
    <source>
        <dbReference type="ARBA" id="ARBA00006739"/>
    </source>
</evidence>
<evidence type="ECO:0000256" key="4">
    <source>
        <dbReference type="SAM" id="Coils"/>
    </source>
</evidence>
<dbReference type="PATRIC" id="fig|907488.3.peg.551"/>
<dbReference type="PANTHER" id="PTHR43179:SF12">
    <property type="entry name" value="GALACTOFURANOSYLTRANSFERASE GLFT2"/>
    <property type="match status" value="1"/>
</dbReference>
<dbReference type="GO" id="GO:0016757">
    <property type="term" value="F:glycosyltransferase activity"/>
    <property type="evidence" value="ECO:0007669"/>
    <property type="project" value="UniProtKB-KW"/>
</dbReference>
<feature type="domain" description="Glycosyltransferase 2-like" evidence="5">
    <location>
        <begin position="807"/>
        <end position="984"/>
    </location>
</feature>
<dbReference type="SUPFAM" id="SSF53448">
    <property type="entry name" value="Nucleotide-diphospho-sugar transferases"/>
    <property type="match status" value="1"/>
</dbReference>
<dbReference type="Gene3D" id="3.40.50.2000">
    <property type="entry name" value="Glycogen Phosphorylase B"/>
    <property type="match status" value="2"/>
</dbReference>
<name>G4A6W6_AGGAC</name>
<evidence type="ECO:0000313" key="7">
    <source>
        <dbReference type="Proteomes" id="UP000005508"/>
    </source>
</evidence>
<dbReference type="InterPro" id="IPR001173">
    <property type="entry name" value="Glyco_trans_2-like"/>
</dbReference>
<proteinExistence type="inferred from homology"/>
<dbReference type="Pfam" id="PF00535">
    <property type="entry name" value="Glycos_transf_2"/>
    <property type="match status" value="1"/>
</dbReference>
<keyword evidence="2" id="KW-0328">Glycosyltransferase</keyword>
<feature type="coiled-coil region" evidence="4">
    <location>
        <begin position="502"/>
        <end position="540"/>
    </location>
</feature>
<evidence type="ECO:0000259" key="5">
    <source>
        <dbReference type="Pfam" id="PF00535"/>
    </source>
</evidence>
<evidence type="ECO:0000256" key="2">
    <source>
        <dbReference type="ARBA" id="ARBA00022676"/>
    </source>
</evidence>
<comment type="similarity">
    <text evidence="1">Belongs to the glycosyltransferase 2 family.</text>
</comment>
<keyword evidence="4" id="KW-0175">Coiled coil</keyword>
<keyword evidence="3 6" id="KW-0808">Transferase</keyword>
<comment type="caution">
    <text evidence="6">The sequence shown here is derived from an EMBL/GenBank/DDBJ whole genome shotgun (WGS) entry which is preliminary data.</text>
</comment>
<sequence>MKKILILNSFIKKYTGSEIMTLELAKTFKELDFTVYVSAFEVGQPLIDEFSKSSINIVNIYNLPDNEDYDIIWAHHFITLEYCLLDKRIKSNKIIFSSLSPYTPLECPPFVLDKISLFLANSLETKDKLVSMGIKADIISIFPNPVPSYFFNFNKNFNSIQRIKKIAIISNHLPQELLIFSQEANKYQLSVDIIGFGFKEILVTPKVLIEYDAVITIGKTAQYCLSLGIPVYCYDIFGGSGWINLDNIKKLSEYNFSGRDSNKKKDYIEITNDILNYKVNFTELSNMVEYSNINYNMYNLVKYIIKNKFINRNEINKNTLLNIITRQRNFYIDKIFGDGFCQLFLNKENHFSEENSFKKKIINNSIVDAFFNINSNEVSEFRFDPSNNPALFSGLEIIIHYKDNSRENIYNCSYENLIKLDNGNFFSLSSDPRLFFKSKKNKFITLINVRYYLYNNNLYEKIIQNYISKYKTIERNDLQLENISSRYEGKIKSLENKIHFNLKKHEDELRYLKNKINFNLKEYEINLLVERNKIEILNNKIISKNNILRKLYNKYRKNVRSQNDYIVSLSNQRLVLEKNLSEIINDREKKIRDLDAILTGIMQSRGYKLLMKIKKIFNKTDYDILRKSGLFNSEYYLNNNQDVREANVDPIQHFLDYGWKEGRNPSPKFDLNGYLDSYNDVKSANINPLLHYVKYGKKEGRKIKPVEFGMLYLIKNMIFLIKKNPSLISKFFFLLKSKGIRYAIQKSKNKSNLEINKKTKNESNLKINEKTNEVELLLDELLLSLNIENLSRIKNFYHNYTNRPIDIIIPVYNGYEFLDKLFESIKENTSLPYRLLISDDKSSDERVVPFIERFIEQNPDIDAIFIKNKENLGFLKTVNLLSTYAENHLVLLNTDTELPEFWLERLMYPIFTNNDIASTTPFTNSGTICSFPNYLVDNKYIYGNLTLEKVDNIFKLVNVDSTMLEVPTGVGFCMGVNFNVVKEIGMFDEIYGKGYGEENDWCQRAISAGYKNIHITNLFVYHKHGGSFLSEDKIRNINEHYQTLLNKFPTYDNQIQKIIKDNALNGLRILVRSIISFKHSTKENVLIVDHELGGGANLYQKQKVEEMINQAKGIIVFSYNITKNIYSLSFLTSEFNQCFVIKNINLILDILDFINIEEIILNGVVSFPNVYEILNLVLRVKDKCNANLVFPLHDYFCISPSYTLLTENNIYNGVPKDLNAHSKFLKNSDGEFKLFCKENNALVWQSKWEHFLSSCNKILCFSHSSEDILIEAYPALKDKLSYIPHDISGTFENVYRKQKNSKRVIGILGNINLAKGSSIIKEIIEYIDKHSLNIQVVLIGNLDIEIRSDSFIKTGSYKKSDVPSLLIKYEVNEFLIPSICPETYSYTTDEIMQLGYPITVFNLGAPAERVKLYEKGRVINLNSKNYIEEICQLWF</sequence>
<dbReference type="SUPFAM" id="SSF53756">
    <property type="entry name" value="UDP-Glycosyltransferase/glycogen phosphorylase"/>
    <property type="match status" value="2"/>
</dbReference>
<dbReference type="Gene3D" id="3.90.550.10">
    <property type="entry name" value="Spore Coat Polysaccharide Biosynthesis Protein SpsA, Chain A"/>
    <property type="match status" value="1"/>
</dbReference>
<dbReference type="Proteomes" id="UP000005508">
    <property type="component" value="Unassembled WGS sequence"/>
</dbReference>
<organism evidence="6 7">
    <name type="scientific">Aggregatibacter actinomycetemcomitans serotype e str. SC1083</name>
    <dbReference type="NCBI Taxonomy" id="907488"/>
    <lineage>
        <taxon>Bacteria</taxon>
        <taxon>Pseudomonadati</taxon>
        <taxon>Pseudomonadota</taxon>
        <taxon>Gammaproteobacteria</taxon>
        <taxon>Pasteurellales</taxon>
        <taxon>Pasteurellaceae</taxon>
        <taxon>Aggregatibacter</taxon>
    </lineage>
</organism>
<reference evidence="6 7" key="1">
    <citation type="submission" date="2010-10" db="EMBL/GenBank/DDBJ databases">
        <authorList>
            <person name="Chen C."/>
            <person name="Kittichotirat W."/>
            <person name="Asikainen S."/>
            <person name="Bumgarner R."/>
        </authorList>
    </citation>
    <scope>NUCLEOTIDE SEQUENCE [LARGE SCALE GENOMIC DNA]</scope>
    <source>
        <strain evidence="6 7">SC1083</strain>
    </source>
</reference>
<dbReference type="RefSeq" id="WP_005556352.1">
    <property type="nucleotide sequence ID" value="NZ_AEJM01000016.1"/>
</dbReference>
<evidence type="ECO:0000313" key="6">
    <source>
        <dbReference type="EMBL" id="EGY34170.1"/>
    </source>
</evidence>
<dbReference type="EMBL" id="AEJM01000016">
    <property type="protein sequence ID" value="EGY34170.1"/>
    <property type="molecule type" value="Genomic_DNA"/>
</dbReference>
<dbReference type="PANTHER" id="PTHR43179">
    <property type="entry name" value="RHAMNOSYLTRANSFERASE WBBL"/>
    <property type="match status" value="1"/>
</dbReference>
<dbReference type="InterPro" id="IPR029044">
    <property type="entry name" value="Nucleotide-diphossugar_trans"/>
</dbReference>